<accession>A0ABV5G773</accession>
<keyword evidence="3" id="KW-1185">Reference proteome</keyword>
<gene>
    <name evidence="2" type="ORF">ACFFX0_27870</name>
</gene>
<comment type="caution">
    <text evidence="2">The sequence shown here is derived from an EMBL/GenBank/DDBJ whole genome shotgun (WGS) entry which is preliminary data.</text>
</comment>
<sequence>MPLGRGAPPRQGRAASATVAGRRSVRVGGSTRRGPRRRRTWPGKWPRTRPDGPYRCSDRLPARP</sequence>
<name>A0ABV5G773_9MICC</name>
<dbReference type="EMBL" id="JBHMFI010000002">
    <property type="protein sequence ID" value="MFB9074802.1"/>
    <property type="molecule type" value="Genomic_DNA"/>
</dbReference>
<feature type="compositionally biased region" description="Low complexity" evidence="1">
    <location>
        <begin position="12"/>
        <end position="32"/>
    </location>
</feature>
<evidence type="ECO:0000256" key="1">
    <source>
        <dbReference type="SAM" id="MobiDB-lite"/>
    </source>
</evidence>
<evidence type="ECO:0000313" key="2">
    <source>
        <dbReference type="EMBL" id="MFB9074802.1"/>
    </source>
</evidence>
<feature type="region of interest" description="Disordered" evidence="1">
    <location>
        <begin position="1"/>
        <end position="64"/>
    </location>
</feature>
<evidence type="ECO:0000313" key="3">
    <source>
        <dbReference type="Proteomes" id="UP001589575"/>
    </source>
</evidence>
<dbReference type="Proteomes" id="UP001589575">
    <property type="component" value="Unassembled WGS sequence"/>
</dbReference>
<organism evidence="2 3">
    <name type="scientific">Citricoccus parietis</name>
    <dbReference type="NCBI Taxonomy" id="592307"/>
    <lineage>
        <taxon>Bacteria</taxon>
        <taxon>Bacillati</taxon>
        <taxon>Actinomycetota</taxon>
        <taxon>Actinomycetes</taxon>
        <taxon>Micrococcales</taxon>
        <taxon>Micrococcaceae</taxon>
        <taxon>Citricoccus</taxon>
    </lineage>
</organism>
<protein>
    <submittedName>
        <fullName evidence="2">Uncharacterized protein</fullName>
    </submittedName>
</protein>
<reference evidence="2 3" key="1">
    <citation type="submission" date="2024-09" db="EMBL/GenBank/DDBJ databases">
        <authorList>
            <person name="Sun Q."/>
            <person name="Mori K."/>
        </authorList>
    </citation>
    <scope>NUCLEOTIDE SEQUENCE [LARGE SCALE GENOMIC DNA]</scope>
    <source>
        <strain evidence="2 3">CCM 7609</strain>
    </source>
</reference>
<proteinExistence type="predicted"/>
<feature type="compositionally biased region" description="Basic and acidic residues" evidence="1">
    <location>
        <begin position="48"/>
        <end position="64"/>
    </location>
</feature>